<dbReference type="GO" id="GO:0005886">
    <property type="term" value="C:plasma membrane"/>
    <property type="evidence" value="ECO:0007669"/>
    <property type="project" value="UniProtKB-SubCell"/>
</dbReference>
<organism evidence="5 6">
    <name type="scientific">Bradyrhizobium diazoefficiens</name>
    <dbReference type="NCBI Taxonomy" id="1355477"/>
    <lineage>
        <taxon>Bacteria</taxon>
        <taxon>Pseudomonadati</taxon>
        <taxon>Pseudomonadota</taxon>
        <taxon>Alphaproteobacteria</taxon>
        <taxon>Hyphomicrobiales</taxon>
        <taxon>Nitrobacteraceae</taxon>
        <taxon>Bradyrhizobium</taxon>
    </lineage>
</organism>
<dbReference type="NCBIfam" id="TIGR02123">
    <property type="entry name" value="TRAP_fused"/>
    <property type="match status" value="1"/>
</dbReference>
<comment type="function">
    <text evidence="1">Part of the tripartite ATP-independent periplasmic (TRAP) transport system.</text>
</comment>
<evidence type="ECO:0000256" key="3">
    <source>
        <dbReference type="SAM" id="Phobius"/>
    </source>
</evidence>
<feature type="transmembrane region" description="Helical" evidence="3">
    <location>
        <begin position="312"/>
        <end position="331"/>
    </location>
</feature>
<evidence type="ECO:0000259" key="4">
    <source>
        <dbReference type="Pfam" id="PF06808"/>
    </source>
</evidence>
<dbReference type="InterPro" id="IPR015001">
    <property type="entry name" value="DUF1850"/>
</dbReference>
<protein>
    <recommendedName>
        <fullName evidence="4">TRAP C4-dicarboxylate transport system permease DctM subunit domain-containing protein</fullName>
    </recommendedName>
</protein>
<gene>
    <name evidence="5" type="ORF">NK6_3075</name>
</gene>
<keyword evidence="3" id="KW-0472">Membrane</keyword>
<dbReference type="GO" id="GO:0022857">
    <property type="term" value="F:transmembrane transporter activity"/>
    <property type="evidence" value="ECO:0007669"/>
    <property type="project" value="UniProtKB-UniRule"/>
</dbReference>
<dbReference type="Proteomes" id="UP000063308">
    <property type="component" value="Chromosome"/>
</dbReference>
<dbReference type="InterPro" id="IPR010656">
    <property type="entry name" value="DctM"/>
</dbReference>
<feature type="transmembrane region" description="Helical" evidence="3">
    <location>
        <begin position="141"/>
        <end position="158"/>
    </location>
</feature>
<accession>A0A0E3VTU2</accession>
<feature type="transmembrane region" description="Helical" evidence="3">
    <location>
        <begin position="61"/>
        <end position="81"/>
    </location>
</feature>
<reference evidence="5 6" key="1">
    <citation type="submission" date="2014-11" db="EMBL/GenBank/DDBJ databases">
        <title>Symbiosis island explosion on the genome of extra-slow-growing strains of soybean bradyrhizobia with massive insertion sequences.</title>
        <authorList>
            <person name="Iida T."/>
            <person name="Minamisawa K."/>
        </authorList>
    </citation>
    <scope>NUCLEOTIDE SEQUENCE [LARGE SCALE GENOMIC DNA]</scope>
    <source>
        <strain evidence="5 6">NK6</strain>
    </source>
</reference>
<dbReference type="EMBL" id="AP014685">
    <property type="protein sequence ID" value="BAR56255.1"/>
    <property type="molecule type" value="Genomic_DNA"/>
</dbReference>
<evidence type="ECO:0000256" key="2">
    <source>
        <dbReference type="SAM" id="MobiDB-lite"/>
    </source>
</evidence>
<dbReference type="AlphaFoldDB" id="A0A0E3VTU2"/>
<evidence type="ECO:0000256" key="1">
    <source>
        <dbReference type="RuleBase" id="RU369079"/>
    </source>
</evidence>
<feature type="transmembrane region" description="Helical" evidence="3">
    <location>
        <begin position="34"/>
        <end position="55"/>
    </location>
</feature>
<feature type="domain" description="TRAP C4-dicarboxylate transport system permease DctM subunit" evidence="4">
    <location>
        <begin position="129"/>
        <end position="578"/>
    </location>
</feature>
<comment type="subcellular location">
    <subcellularLocation>
        <location evidence="1">Cell inner membrane</location>
        <topology evidence="1">Multi-pass membrane protein</topology>
    </subcellularLocation>
</comment>
<dbReference type="Pfam" id="PF08905">
    <property type="entry name" value="DUF1850"/>
    <property type="match status" value="1"/>
</dbReference>
<dbReference type="PANTHER" id="PTHR43849:SF2">
    <property type="entry name" value="BLL3936 PROTEIN"/>
    <property type="match status" value="1"/>
</dbReference>
<feature type="transmembrane region" description="Helical" evidence="3">
    <location>
        <begin position="352"/>
        <end position="373"/>
    </location>
</feature>
<feature type="transmembrane region" description="Helical" evidence="3">
    <location>
        <begin position="190"/>
        <end position="209"/>
    </location>
</feature>
<feature type="compositionally biased region" description="Basic and acidic residues" evidence="2">
    <location>
        <begin position="635"/>
        <end position="649"/>
    </location>
</feature>
<keyword evidence="1" id="KW-0997">Cell inner membrane</keyword>
<name>A0A0E3VTU2_9BRAD</name>
<feature type="transmembrane region" description="Helical" evidence="3">
    <location>
        <begin position="429"/>
        <end position="446"/>
    </location>
</feature>
<keyword evidence="1" id="KW-1003">Cell membrane</keyword>
<dbReference type="Pfam" id="PF06808">
    <property type="entry name" value="DctM"/>
    <property type="match status" value="1"/>
</dbReference>
<sequence>MLQAEGSEAPIKVEFDNFEHGFPEGFGPGWWGRLAYWIGIAFATFQLYVAAFNYLPSQVVRGVHVGFLVLLTFGLIANFTARSDVGRALGWVIGGAGFFCGLYQWIFYADLIARDGDPTRLDLAVGTLLAVLIFEGTRRLMGAALPLMCGACLLYWFFGQNLPSPLNHRGYDFDQIVTHLSFGTEGFYGVPIYVSATYIFLFILFGSFLERAGMIQLFTDVSLGLFGRTRGGPAKVAVFASGMMGTISGSGVANVVTVGQFTIPLMTKFGYRRAFAAGVEATASMGGQIMPPVMGAVAFIMAETLGVQYSEIVKAAAIPAILYFASAFWMVHLEAGKHGLVGMKRSEIPSAWKALVTRWYLVLPLAALVYMLFEGFTPLYAGSMGLALTVTLILGASITAGASSMVIRTIFWVGLALVVAALSRDGLQIVPVASVVAGLIVITAFIRGGFKALRECRDALAESAKSAITVGMACAIVGVIIGIMSQTGVGTIFGGWVIGLGEKSLFLALIMTMLLSILLGTGIPTIPTYIITAALAAPALAKLGVPLIASHMFAFYYGIMADLSPPVALAALAAAPIEGKSGQDRLGGDAHRARRLCHPLRLRLFAGADAPGRRSHGGQARLLRRGRASDLQGAGRDRPVRHGRDRLSVHAADVRRTPGRARCRVLPARRLPVQRHRGLRAVRRARAVAVAAAPAGSGRGGVSLCFATASGVKALALSAFTLVWTHSIEKVDWQEDWRVTPAGLELVQARVKGSGAGMEPPPEARLVDGWFQWQPQRAPMQEVVLGNSGAAGEWRLCHDGACRTLSEIVGHPIGANVTTMKVCNDP</sequence>
<keyword evidence="3" id="KW-1133">Transmembrane helix</keyword>
<feature type="transmembrane region" description="Helical" evidence="3">
    <location>
        <begin position="274"/>
        <end position="300"/>
    </location>
</feature>
<keyword evidence="1" id="KW-0813">Transport</keyword>
<evidence type="ECO:0000313" key="5">
    <source>
        <dbReference type="EMBL" id="BAR56255.1"/>
    </source>
</evidence>
<dbReference type="InterPro" id="IPR011853">
    <property type="entry name" value="TRAP_DctM-Dct_fused"/>
</dbReference>
<feature type="transmembrane region" description="Helical" evidence="3">
    <location>
        <begin position="504"/>
        <end position="522"/>
    </location>
</feature>
<feature type="transmembrane region" description="Helical" evidence="3">
    <location>
        <begin position="88"/>
        <end position="106"/>
    </location>
</feature>
<keyword evidence="3" id="KW-0812">Transmembrane</keyword>
<feature type="transmembrane region" description="Helical" evidence="3">
    <location>
        <begin position="529"/>
        <end position="549"/>
    </location>
</feature>
<evidence type="ECO:0000313" key="6">
    <source>
        <dbReference type="Proteomes" id="UP000063308"/>
    </source>
</evidence>
<dbReference type="PANTHER" id="PTHR43849">
    <property type="entry name" value="BLL3936 PROTEIN"/>
    <property type="match status" value="1"/>
</dbReference>
<feature type="region of interest" description="Disordered" evidence="2">
    <location>
        <begin position="609"/>
        <end position="649"/>
    </location>
</feature>
<proteinExistence type="predicted"/>
<feature type="transmembrane region" description="Helical" evidence="3">
    <location>
        <begin position="467"/>
        <end position="498"/>
    </location>
</feature>